<evidence type="ECO:0000256" key="2">
    <source>
        <dbReference type="ARBA" id="ARBA00023015"/>
    </source>
</evidence>
<dbReference type="PANTHER" id="PTHR30537">
    <property type="entry name" value="HTH-TYPE TRANSCRIPTIONAL REGULATOR"/>
    <property type="match status" value="1"/>
</dbReference>
<dbReference type="NCBIfam" id="TIGR03418">
    <property type="entry name" value="chol_sulf_TF"/>
    <property type="match status" value="1"/>
</dbReference>
<dbReference type="Gene3D" id="1.10.10.10">
    <property type="entry name" value="Winged helix-like DNA-binding domain superfamily/Winged helix DNA-binding domain"/>
    <property type="match status" value="1"/>
</dbReference>
<dbReference type="GO" id="GO:0043565">
    <property type="term" value="F:sequence-specific DNA binding"/>
    <property type="evidence" value="ECO:0007669"/>
    <property type="project" value="TreeGrafter"/>
</dbReference>
<proteinExistence type="inferred from homology"/>
<evidence type="ECO:0000256" key="4">
    <source>
        <dbReference type="ARBA" id="ARBA00023163"/>
    </source>
</evidence>
<dbReference type="InterPro" id="IPR036390">
    <property type="entry name" value="WH_DNA-bd_sf"/>
</dbReference>
<dbReference type="PROSITE" id="PS50931">
    <property type="entry name" value="HTH_LYSR"/>
    <property type="match status" value="1"/>
</dbReference>
<dbReference type="InterPro" id="IPR000847">
    <property type="entry name" value="LysR_HTH_N"/>
</dbReference>
<evidence type="ECO:0000256" key="1">
    <source>
        <dbReference type="ARBA" id="ARBA00009437"/>
    </source>
</evidence>
<dbReference type="InterPro" id="IPR017786">
    <property type="entry name" value="TF_choline_sulphate-util"/>
</dbReference>
<evidence type="ECO:0000259" key="6">
    <source>
        <dbReference type="PROSITE" id="PS50931"/>
    </source>
</evidence>
<dbReference type="PRINTS" id="PR00039">
    <property type="entry name" value="HTHLYSR"/>
</dbReference>
<keyword evidence="2" id="KW-0805">Transcription regulation</keyword>
<dbReference type="Pfam" id="PF00126">
    <property type="entry name" value="HTH_1"/>
    <property type="match status" value="1"/>
</dbReference>
<evidence type="ECO:0000313" key="8">
    <source>
        <dbReference type="Proteomes" id="UP000094622"/>
    </source>
</evidence>
<protein>
    <submittedName>
        <fullName evidence="7">Glycine cleavage system transcriptional activator</fullName>
    </submittedName>
</protein>
<keyword evidence="8" id="KW-1185">Reference proteome</keyword>
<dbReference type="OrthoDB" id="9804958at2"/>
<sequence>MARDRLDVGWLRVFEAVGRTRNLTRAAGELGLSQPAVSYQIRRIEDELGVPLVRRLHRGTDLTADGEALHEAVSAGLARIDEAARRIRRRRRPAAVRLFTDYGFAAFWLMPRIAEFRRLRPQIEVHIVASQALEADDEAAADIHVLFGARGQVPDGAVLIMPERVVPVCSPGFLARFGPFGTPESFAGVKLLHLDSGPAPRWYTWTTWLGAHHVTREPSSGDLGLNTYSLVVQAALAEQGVALGWVGLVDDLLDSGALVRVGPELVREDRGYWLVADAPRGSDAGTLAAWLLEVCG</sequence>
<comment type="caution">
    <text evidence="7">The sequence shown here is derived from an EMBL/GenBank/DDBJ whole genome shotgun (WGS) entry which is preliminary data.</text>
</comment>
<comment type="similarity">
    <text evidence="1">Belongs to the LysR transcriptional regulatory family.</text>
</comment>
<organism evidence="7 8">
    <name type="scientific">Methylobrevis pamukkalensis</name>
    <dbReference type="NCBI Taxonomy" id="1439726"/>
    <lineage>
        <taxon>Bacteria</taxon>
        <taxon>Pseudomonadati</taxon>
        <taxon>Pseudomonadota</taxon>
        <taxon>Alphaproteobacteria</taxon>
        <taxon>Hyphomicrobiales</taxon>
        <taxon>Pleomorphomonadaceae</taxon>
        <taxon>Methylobrevis</taxon>
    </lineage>
</organism>
<dbReference type="Proteomes" id="UP000094622">
    <property type="component" value="Unassembled WGS sequence"/>
</dbReference>
<reference evidence="7 8" key="1">
    <citation type="submission" date="2016-07" db="EMBL/GenBank/DDBJ databases">
        <title>Draft Genome Sequence of Methylobrevis pamukkalensis PK2.</title>
        <authorList>
            <person name="Vasilenko O.V."/>
            <person name="Doronina N.V."/>
            <person name="Shmareva M.N."/>
            <person name="Tarlachkov S.V."/>
            <person name="Mustakhimov I."/>
            <person name="Trotsenko Y.A."/>
        </authorList>
    </citation>
    <scope>NUCLEOTIDE SEQUENCE [LARGE SCALE GENOMIC DNA]</scope>
    <source>
        <strain evidence="7 8">PK2</strain>
    </source>
</reference>
<evidence type="ECO:0000256" key="3">
    <source>
        <dbReference type="ARBA" id="ARBA00023125"/>
    </source>
</evidence>
<keyword evidence="3" id="KW-0238">DNA-binding</keyword>
<keyword evidence="5" id="KW-0472">Membrane</keyword>
<dbReference type="InterPro" id="IPR005119">
    <property type="entry name" value="LysR_subst-bd"/>
</dbReference>
<evidence type="ECO:0000256" key="5">
    <source>
        <dbReference type="SAM" id="Phobius"/>
    </source>
</evidence>
<dbReference type="FunFam" id="1.10.10.10:FF:000001">
    <property type="entry name" value="LysR family transcriptional regulator"/>
    <property type="match status" value="1"/>
</dbReference>
<dbReference type="SUPFAM" id="SSF53850">
    <property type="entry name" value="Periplasmic binding protein-like II"/>
    <property type="match status" value="1"/>
</dbReference>
<evidence type="ECO:0000313" key="7">
    <source>
        <dbReference type="EMBL" id="ODN71909.1"/>
    </source>
</evidence>
<dbReference type="AlphaFoldDB" id="A0A1E3H6E9"/>
<dbReference type="InterPro" id="IPR036388">
    <property type="entry name" value="WH-like_DNA-bd_sf"/>
</dbReference>
<dbReference type="RefSeq" id="WP_069305852.1">
    <property type="nucleotide sequence ID" value="NZ_MCRJ01000011.1"/>
</dbReference>
<keyword evidence="4" id="KW-0804">Transcription</keyword>
<feature type="transmembrane region" description="Helical" evidence="5">
    <location>
        <begin position="94"/>
        <end position="111"/>
    </location>
</feature>
<dbReference type="GO" id="GO:0003700">
    <property type="term" value="F:DNA-binding transcription factor activity"/>
    <property type="evidence" value="ECO:0007669"/>
    <property type="project" value="InterPro"/>
</dbReference>
<accession>A0A1E3H6E9</accession>
<dbReference type="SUPFAM" id="SSF46785">
    <property type="entry name" value="Winged helix' DNA-binding domain"/>
    <property type="match status" value="1"/>
</dbReference>
<gene>
    <name evidence="7" type="primary">gcvA_2</name>
    <name evidence="7" type="ORF">A6302_00741</name>
</gene>
<dbReference type="Gene3D" id="3.40.190.10">
    <property type="entry name" value="Periplasmic binding protein-like II"/>
    <property type="match status" value="2"/>
</dbReference>
<dbReference type="PATRIC" id="fig|1439726.3.peg.777"/>
<keyword evidence="5" id="KW-0812">Transmembrane</keyword>
<keyword evidence="5" id="KW-1133">Transmembrane helix</keyword>
<name>A0A1E3H6E9_9HYPH</name>
<feature type="domain" description="HTH lysR-type" evidence="6">
    <location>
        <begin position="6"/>
        <end position="63"/>
    </location>
</feature>
<dbReference type="InterPro" id="IPR058163">
    <property type="entry name" value="LysR-type_TF_proteobact-type"/>
</dbReference>
<dbReference type="EMBL" id="MCRJ01000011">
    <property type="protein sequence ID" value="ODN71909.1"/>
    <property type="molecule type" value="Genomic_DNA"/>
</dbReference>
<dbReference type="PANTHER" id="PTHR30537:SF26">
    <property type="entry name" value="GLYCINE CLEAVAGE SYSTEM TRANSCRIPTIONAL ACTIVATOR"/>
    <property type="match status" value="1"/>
</dbReference>
<dbReference type="Pfam" id="PF03466">
    <property type="entry name" value="LysR_substrate"/>
    <property type="match status" value="1"/>
</dbReference>
<dbReference type="GO" id="GO:0006351">
    <property type="term" value="P:DNA-templated transcription"/>
    <property type="evidence" value="ECO:0007669"/>
    <property type="project" value="TreeGrafter"/>
</dbReference>